<sequence>MLSDEGKENMRKKKVLFFVEAMGGGVFTYITNLANGLSEDFDVYVAYAVRKQTPINYKDYFNKNVHLIKVNSFTRQISIHDIKAFFEIKKICKNVNPDIIHLHSSKAGVLGRWAFNGKNIPVFYTPHGYSFLMSNINPFKKKLYRFVEFISAKRNCTTISCSVGENRETQKLTSRAFHVDNGINVKDIDAVLNNQDSNKNKSKVVFTIGRISTQKGPKVFNKIAESLPNTKFVWIGNGELRSQLTSPNIEVTGWKNRSEALKLASKYGIFLLTSKWEGLPISLLESMCMKKVCVVSNVSGNNNVIVNKENGYLCNSIDDYVNAIKRILVDTPNNIVNSAYNDIMTHYNSNIMVKEYANIYREKLWKIKSKNKSQNLN</sequence>
<dbReference type="GO" id="GO:0016757">
    <property type="term" value="F:glycosyltransferase activity"/>
    <property type="evidence" value="ECO:0007669"/>
    <property type="project" value="InterPro"/>
</dbReference>
<gene>
    <name evidence="3" type="ordered locus">LSA_01650</name>
</gene>
<dbReference type="InterPro" id="IPR001296">
    <property type="entry name" value="Glyco_trans_1"/>
</dbReference>
<dbReference type="eggNOG" id="COG0438">
    <property type="taxonomic scope" value="Bacteria"/>
</dbReference>
<evidence type="ECO:0000259" key="2">
    <source>
        <dbReference type="Pfam" id="PF13439"/>
    </source>
</evidence>
<evidence type="ECO:0000313" key="4">
    <source>
        <dbReference type="Proteomes" id="UP000001285"/>
    </source>
</evidence>
<evidence type="ECO:0000313" key="3">
    <source>
        <dbReference type="EMBL" id="AEN98637.1"/>
    </source>
</evidence>
<evidence type="ECO:0008006" key="5">
    <source>
        <dbReference type="Google" id="ProtNLM"/>
    </source>
</evidence>
<keyword evidence="4" id="KW-1185">Reference proteome</keyword>
<dbReference type="PANTHER" id="PTHR45947">
    <property type="entry name" value="SULFOQUINOVOSYL TRANSFERASE SQD2"/>
    <property type="match status" value="1"/>
</dbReference>
<dbReference type="KEGG" id="lsn:LSA_01650"/>
<dbReference type="Pfam" id="PF13439">
    <property type="entry name" value="Glyco_transf_4"/>
    <property type="match status" value="1"/>
</dbReference>
<protein>
    <recommendedName>
        <fullName evidence="5">Glycosyltransferase</fullName>
    </recommendedName>
</protein>
<dbReference type="Pfam" id="PF00534">
    <property type="entry name" value="Glycos_transf_1"/>
    <property type="match status" value="1"/>
</dbReference>
<dbReference type="HOGENOM" id="CLU_009583_0_1_9"/>
<dbReference type="STRING" id="714313.LSA_01650"/>
<feature type="domain" description="Glycosyl transferase family 1" evidence="1">
    <location>
        <begin position="197"/>
        <end position="337"/>
    </location>
</feature>
<evidence type="ECO:0000259" key="1">
    <source>
        <dbReference type="Pfam" id="PF00534"/>
    </source>
</evidence>
<accession>G2KUW9</accession>
<proteinExistence type="predicted"/>
<reference evidence="3 4" key="1">
    <citation type="journal article" date="2011" name="Microb. Cell Fact.">
        <title>Genomic analysis reveals Lactobacillus sanfranciscensis as stable element in traditional sourdoughs.</title>
        <authorList>
            <person name="Vogel R.F."/>
            <person name="Pavlovic M."/>
            <person name="Ehrmann M.A."/>
            <person name="Wiezer A."/>
            <person name="Liesegang H."/>
            <person name="Offschanka S."/>
            <person name="Voget S."/>
            <person name="Angelov A."/>
            <person name="Bocker G."/>
            <person name="Liebl W."/>
        </authorList>
    </citation>
    <scope>NUCLEOTIDE SEQUENCE [LARGE SCALE GENOMIC DNA]</scope>
    <source>
        <strain evidence="3 4">TMW 1.1304</strain>
    </source>
</reference>
<dbReference type="SUPFAM" id="SSF53756">
    <property type="entry name" value="UDP-Glycosyltransferase/glycogen phosphorylase"/>
    <property type="match status" value="1"/>
</dbReference>
<name>G2KUW9_FRUST</name>
<feature type="domain" description="Glycosyltransferase subfamily 4-like N-terminal" evidence="2">
    <location>
        <begin position="24"/>
        <end position="184"/>
    </location>
</feature>
<dbReference type="AlphaFoldDB" id="G2KUW9"/>
<organism evidence="3 4">
    <name type="scientific">Fructilactobacillus sanfranciscensis (strain TMW 1.1304)</name>
    <name type="common">Lactobacillus sanfranciscensis</name>
    <dbReference type="NCBI Taxonomy" id="714313"/>
    <lineage>
        <taxon>Bacteria</taxon>
        <taxon>Bacillati</taxon>
        <taxon>Bacillota</taxon>
        <taxon>Bacilli</taxon>
        <taxon>Lactobacillales</taxon>
        <taxon>Lactobacillaceae</taxon>
        <taxon>Fructilactobacillus</taxon>
    </lineage>
</organism>
<dbReference type="EMBL" id="CP002461">
    <property type="protein sequence ID" value="AEN98637.1"/>
    <property type="molecule type" value="Genomic_DNA"/>
</dbReference>
<dbReference type="PANTHER" id="PTHR45947:SF3">
    <property type="entry name" value="SULFOQUINOVOSYL TRANSFERASE SQD2"/>
    <property type="match status" value="1"/>
</dbReference>
<dbReference type="Proteomes" id="UP000001285">
    <property type="component" value="Chromosome"/>
</dbReference>
<dbReference type="InterPro" id="IPR050194">
    <property type="entry name" value="Glycosyltransferase_grp1"/>
</dbReference>
<dbReference type="Gene3D" id="3.40.50.2000">
    <property type="entry name" value="Glycogen Phosphorylase B"/>
    <property type="match status" value="2"/>
</dbReference>
<dbReference type="InterPro" id="IPR028098">
    <property type="entry name" value="Glyco_trans_4-like_N"/>
</dbReference>